<comment type="caution">
    <text evidence="14">The sequence shown here is derived from an EMBL/GenBank/DDBJ whole genome shotgun (WGS) entry which is preliminary data.</text>
</comment>
<gene>
    <name evidence="11 14" type="primary">priA</name>
    <name evidence="14" type="ORF">EMA8858_03380</name>
</gene>
<keyword evidence="7 11" id="KW-0862">Zinc</keyword>
<dbReference type="CDD" id="cd18804">
    <property type="entry name" value="SF2_C_priA"/>
    <property type="match status" value="1"/>
</dbReference>
<dbReference type="InterPro" id="IPR014001">
    <property type="entry name" value="Helicase_ATP-bd"/>
</dbReference>
<feature type="binding site" evidence="11">
    <location>
        <position position="547"/>
    </location>
    <ligand>
        <name>Zn(2+)</name>
        <dbReference type="ChEBI" id="CHEBI:29105"/>
        <label>2</label>
    </ligand>
</feature>
<evidence type="ECO:0000256" key="2">
    <source>
        <dbReference type="ARBA" id="ARBA00022705"/>
    </source>
</evidence>
<dbReference type="Proteomes" id="UP000837932">
    <property type="component" value="Unassembled WGS sequence"/>
</dbReference>
<evidence type="ECO:0000256" key="7">
    <source>
        <dbReference type="ARBA" id="ARBA00022833"/>
    </source>
</evidence>
<evidence type="ECO:0000256" key="4">
    <source>
        <dbReference type="ARBA" id="ARBA00022741"/>
    </source>
</evidence>
<dbReference type="CDD" id="cd17929">
    <property type="entry name" value="DEXHc_priA"/>
    <property type="match status" value="1"/>
</dbReference>
<evidence type="ECO:0000256" key="9">
    <source>
        <dbReference type="ARBA" id="ARBA00023125"/>
    </source>
</evidence>
<keyword evidence="9 11" id="KW-0238">DNA-binding</keyword>
<evidence type="ECO:0000259" key="12">
    <source>
        <dbReference type="PROSITE" id="PS51192"/>
    </source>
</evidence>
<dbReference type="InterPro" id="IPR005259">
    <property type="entry name" value="PriA"/>
</dbReference>
<dbReference type="Pfam" id="PF18319">
    <property type="entry name" value="Zn_ribbon_PriA"/>
    <property type="match status" value="1"/>
</dbReference>
<comment type="function">
    <text evidence="11">Initiates the restart of stalled replication forks, which reloads the replicative helicase on sites other than the origin of replication. Recognizes and binds to abandoned replication forks and remodels them to uncover a helicase loading site. Promotes assembly of the primosome at these replication forks.</text>
</comment>
<organism evidence="14 15">
    <name type="scientific">Emticicia aquatica</name>
    <dbReference type="NCBI Taxonomy" id="1681835"/>
    <lineage>
        <taxon>Bacteria</taxon>
        <taxon>Pseudomonadati</taxon>
        <taxon>Bacteroidota</taxon>
        <taxon>Cytophagia</taxon>
        <taxon>Cytophagales</taxon>
        <taxon>Leadbetterellaceae</taxon>
        <taxon>Emticicia</taxon>
    </lineage>
</organism>
<comment type="catalytic activity">
    <reaction evidence="11">
        <text>ATP + H2O = ADP + phosphate + H(+)</text>
        <dbReference type="Rhea" id="RHEA:13065"/>
        <dbReference type="ChEBI" id="CHEBI:15377"/>
        <dbReference type="ChEBI" id="CHEBI:15378"/>
        <dbReference type="ChEBI" id="CHEBI:30616"/>
        <dbReference type="ChEBI" id="CHEBI:43474"/>
        <dbReference type="ChEBI" id="CHEBI:456216"/>
        <dbReference type="EC" id="5.6.2.4"/>
    </reaction>
</comment>
<keyword evidence="15" id="KW-1185">Reference proteome</keyword>
<proteinExistence type="inferred from homology"/>
<dbReference type="Pfam" id="PF18074">
    <property type="entry name" value="PriA_C"/>
    <property type="match status" value="1"/>
</dbReference>
<dbReference type="EMBL" id="CAKLPY010000003">
    <property type="protein sequence ID" value="CAH0997249.1"/>
    <property type="molecule type" value="Genomic_DNA"/>
</dbReference>
<dbReference type="InterPro" id="IPR011545">
    <property type="entry name" value="DEAD/DEAH_box_helicase_dom"/>
</dbReference>
<keyword evidence="10 11" id="KW-0413">Isomerase</keyword>
<evidence type="ECO:0000256" key="10">
    <source>
        <dbReference type="ARBA" id="ARBA00023235"/>
    </source>
</evidence>
<dbReference type="SMART" id="SM00487">
    <property type="entry name" value="DEXDc"/>
    <property type="match status" value="1"/>
</dbReference>
<evidence type="ECO:0000256" key="1">
    <source>
        <dbReference type="ARBA" id="ARBA00022515"/>
    </source>
</evidence>
<dbReference type="HAMAP" id="MF_00983">
    <property type="entry name" value="PriA"/>
    <property type="match status" value="1"/>
</dbReference>
<dbReference type="InterPro" id="IPR042115">
    <property type="entry name" value="PriA_3primeBD_sf"/>
</dbReference>
<dbReference type="GO" id="GO:0016787">
    <property type="term" value="F:hydrolase activity"/>
    <property type="evidence" value="ECO:0007669"/>
    <property type="project" value="UniProtKB-KW"/>
</dbReference>
<dbReference type="PANTHER" id="PTHR30580:SF0">
    <property type="entry name" value="PRIMOSOMAL PROTEIN N"/>
    <property type="match status" value="1"/>
</dbReference>
<dbReference type="PROSITE" id="PS51192">
    <property type="entry name" value="HELICASE_ATP_BIND_1"/>
    <property type="match status" value="1"/>
</dbReference>
<feature type="binding site" evidence="11">
    <location>
        <position position="535"/>
    </location>
    <ligand>
        <name>Zn(2+)</name>
        <dbReference type="ChEBI" id="CHEBI:29105"/>
        <label>1</label>
    </ligand>
</feature>
<dbReference type="InterPro" id="IPR027417">
    <property type="entry name" value="P-loop_NTPase"/>
</dbReference>
<evidence type="ECO:0000256" key="5">
    <source>
        <dbReference type="ARBA" id="ARBA00022801"/>
    </source>
</evidence>
<dbReference type="Pfam" id="PF17764">
    <property type="entry name" value="PriA_3primeBD"/>
    <property type="match status" value="1"/>
</dbReference>
<dbReference type="PANTHER" id="PTHR30580">
    <property type="entry name" value="PRIMOSOMAL PROTEIN N"/>
    <property type="match status" value="1"/>
</dbReference>
<keyword evidence="5 11" id="KW-0378">Hydrolase</keyword>
<evidence type="ECO:0000256" key="3">
    <source>
        <dbReference type="ARBA" id="ARBA00022723"/>
    </source>
</evidence>
<dbReference type="SMART" id="SM00490">
    <property type="entry name" value="HELICc"/>
    <property type="match status" value="1"/>
</dbReference>
<dbReference type="SUPFAM" id="SSF52540">
    <property type="entry name" value="P-loop containing nucleoside triphosphate hydrolases"/>
    <property type="match status" value="2"/>
</dbReference>
<dbReference type="NCBIfam" id="TIGR00595">
    <property type="entry name" value="priA"/>
    <property type="match status" value="1"/>
</dbReference>
<keyword evidence="3 11" id="KW-0479">Metal-binding</keyword>
<feature type="binding site" evidence="11">
    <location>
        <position position="575"/>
    </location>
    <ligand>
        <name>Zn(2+)</name>
        <dbReference type="ChEBI" id="CHEBI:29105"/>
        <label>1</label>
    </ligand>
</feature>
<dbReference type="Gene3D" id="3.40.1440.60">
    <property type="entry name" value="PriA, 3(prime) DNA-binding domain"/>
    <property type="match status" value="1"/>
</dbReference>
<name>A0ABN8EZR4_9BACT</name>
<evidence type="ECO:0000313" key="14">
    <source>
        <dbReference type="EMBL" id="CAH0997249.1"/>
    </source>
</evidence>
<comment type="catalytic activity">
    <reaction evidence="11">
        <text>Couples ATP hydrolysis with the unwinding of duplex DNA by translocating in the 3'-5' direction.</text>
        <dbReference type="EC" id="5.6.2.4"/>
    </reaction>
</comment>
<keyword evidence="4 11" id="KW-0547">Nucleotide-binding</keyword>
<feature type="binding site" evidence="11">
    <location>
        <position position="538"/>
    </location>
    <ligand>
        <name>Zn(2+)</name>
        <dbReference type="ChEBI" id="CHEBI:29105"/>
        <label>1</label>
    </ligand>
</feature>
<evidence type="ECO:0000313" key="15">
    <source>
        <dbReference type="Proteomes" id="UP000837932"/>
    </source>
</evidence>
<dbReference type="PROSITE" id="PS51194">
    <property type="entry name" value="HELICASE_CTER"/>
    <property type="match status" value="1"/>
</dbReference>
<feature type="binding site" evidence="11">
    <location>
        <position position="578"/>
    </location>
    <ligand>
        <name>Zn(2+)</name>
        <dbReference type="ChEBI" id="CHEBI:29105"/>
        <label>1</label>
    </ligand>
</feature>
<feature type="binding site" evidence="11">
    <location>
        <position position="562"/>
    </location>
    <ligand>
        <name>Zn(2+)</name>
        <dbReference type="ChEBI" id="CHEBI:29105"/>
        <label>2</label>
    </ligand>
</feature>
<keyword evidence="2 11" id="KW-0235">DNA replication</keyword>
<dbReference type="Pfam" id="PF00270">
    <property type="entry name" value="DEAD"/>
    <property type="match status" value="1"/>
</dbReference>
<accession>A0ABN8EZR4</accession>
<keyword evidence="8 11" id="KW-0067">ATP-binding</keyword>
<feature type="binding site" evidence="11">
    <location>
        <position position="544"/>
    </location>
    <ligand>
        <name>Zn(2+)</name>
        <dbReference type="ChEBI" id="CHEBI:29105"/>
        <label>2</label>
    </ligand>
</feature>
<evidence type="ECO:0000256" key="8">
    <source>
        <dbReference type="ARBA" id="ARBA00022840"/>
    </source>
</evidence>
<dbReference type="RefSeq" id="WP_238807885.1">
    <property type="nucleotide sequence ID" value="NZ_CAKLPY010000003.1"/>
</dbReference>
<reference evidence="14" key="1">
    <citation type="submission" date="2021-12" db="EMBL/GenBank/DDBJ databases">
        <authorList>
            <person name="Rodrigo-Torres L."/>
            <person name="Arahal R. D."/>
            <person name="Lucena T."/>
        </authorList>
    </citation>
    <scope>NUCLEOTIDE SEQUENCE</scope>
    <source>
        <strain evidence="14">CECT 8858</strain>
    </source>
</reference>
<feature type="binding site" evidence="11">
    <location>
        <position position="565"/>
    </location>
    <ligand>
        <name>Zn(2+)</name>
        <dbReference type="ChEBI" id="CHEBI:29105"/>
        <label>2</label>
    </ligand>
</feature>
<dbReference type="InterPro" id="IPR041222">
    <property type="entry name" value="PriA_3primeBD"/>
</dbReference>
<comment type="similarity">
    <text evidence="11">Belongs to the helicase family. PriA subfamily.</text>
</comment>
<dbReference type="InterPro" id="IPR041236">
    <property type="entry name" value="PriA_C"/>
</dbReference>
<dbReference type="InterPro" id="IPR040498">
    <property type="entry name" value="PriA_CRR"/>
</dbReference>
<evidence type="ECO:0000256" key="11">
    <source>
        <dbReference type="HAMAP-Rule" id="MF_00983"/>
    </source>
</evidence>
<evidence type="ECO:0000256" key="6">
    <source>
        <dbReference type="ARBA" id="ARBA00022806"/>
    </source>
</evidence>
<comment type="subunit">
    <text evidence="11">Component of the replication restart primosome.</text>
</comment>
<keyword evidence="1 11" id="KW-0639">Primosome</keyword>
<keyword evidence="6 11" id="KW-0347">Helicase</keyword>
<dbReference type="Pfam" id="PF00271">
    <property type="entry name" value="Helicase_C"/>
    <property type="match status" value="1"/>
</dbReference>
<sequence>MSESLFSVETTFFADVILPVPIPRMFTYRVPRNFVDEIKIGARVIVQFGKNRVVTAVVGRIHQTPPEKYQAKYILELLDNEPLITQQQLWLFDWIADYYMCCVGEVMNVAVPSGLKVTSQSRIQINPDFDHAELLDEQEIGFLDILKNHASLTYDDAIKFVGETNINAMIKSLIGKHAIIMYEEVKEKYKPKIAKKVRLKRVYEGTEEVANLIDSLAKSAKQQMVVLEYLRQIPMHQLSERNQLGVDKALFTKGETSDSALNTLIERGVLEQFEVIVSRFSDDLPPEPVKIELTEAQQQASDEILTHFGEKDVVLLHGITGSGKTEIYIDLIQKVLEGGSQVLFLLPEIALTTQIVVRMKRVFGDKMGVYHSKFSDNERVEVWRGVLEGRYQFVVGVRSAVFLPMDNLGLVIIDEEHEGSYKQYDPAPRYHARDVGIMLGLKQGAKILLGSATPSLESYYQASTGKYGLVSLNQRYGNAQLPDIHLIDLKAERKSKTMKNDFSGTLCQHIEHNLENGEQTIIFQNRRGYSPYLNCQECNWIGECEQCAVSLTYHLDSKELRCHYCGHKEEIPRACPACGSGKIKTVGFGTEKLEDDLRIMYPTARVQRMDLDTTRTKNAYQTILGEFEQGNTDILVGTQMISKGLDFDRVSLVGIFDADRMIHFPDFRAAERAFQMLTQVSGRAGRREKKGLVLIQTNNTNQSLLHKVVSNDYMGYYNEEIKEREGYFYPPFTRVISITVKHEEQDKAEKAAHWLADKLLEKLGKARVLGPEKGMVERVRNKFLFDILLKLEKDKLNIKAAKIFLQEQIDAVMTQREFRGVFVVVDVDAV</sequence>
<feature type="domain" description="Helicase C-terminal" evidence="13">
    <location>
        <begin position="505"/>
        <end position="729"/>
    </location>
</feature>
<feature type="domain" description="Helicase ATP-binding" evidence="12">
    <location>
        <begin position="305"/>
        <end position="472"/>
    </location>
</feature>
<comment type="cofactor">
    <cofactor evidence="11">
        <name>Zn(2+)</name>
        <dbReference type="ChEBI" id="CHEBI:29105"/>
    </cofactor>
    <text evidence="11">Binds 2 zinc ions per subunit.</text>
</comment>
<dbReference type="InterPro" id="IPR001650">
    <property type="entry name" value="Helicase_C-like"/>
</dbReference>
<evidence type="ECO:0000259" key="13">
    <source>
        <dbReference type="PROSITE" id="PS51194"/>
    </source>
</evidence>
<dbReference type="EC" id="5.6.2.4" evidence="11"/>
<protein>
    <recommendedName>
        <fullName evidence="11">Replication restart protein PriA</fullName>
    </recommendedName>
    <alternativeName>
        <fullName evidence="11">ATP-dependent DNA helicase PriA</fullName>
        <ecNumber evidence="11">5.6.2.4</ecNumber>
    </alternativeName>
    <alternativeName>
        <fullName evidence="11">DNA 3'-5' helicase PriA</fullName>
    </alternativeName>
</protein>
<dbReference type="Gene3D" id="3.40.50.300">
    <property type="entry name" value="P-loop containing nucleotide triphosphate hydrolases"/>
    <property type="match status" value="2"/>
</dbReference>